<dbReference type="InterPro" id="IPR009014">
    <property type="entry name" value="Transketo_C/PFOR_II"/>
</dbReference>
<evidence type="ECO:0000313" key="4">
    <source>
        <dbReference type="EMBL" id="GAH63417.1"/>
    </source>
</evidence>
<sequence>MTAFCATHQEIYDEVLMSYKICEDYDVLLPKFVAYGGFILSHTSKPVIIEDQDLVDSFLPPLPDEKGWPHMWIDPERPLMFGNLIMPSGFYYEFRMKIHDAMVRAKEKIKSVAKDFEKIFGRNYGNGLIQEYKMDGADVGMVIYGDLALQMEQAVDDLREEGYKVGMVKLRYLRPFPVEDIIEIAKKVPLLSVVDRATAFGSPTGGPVSCEVKTALHDVKGTARILPMINGLGGREVKGRIQA</sequence>
<dbReference type="InterPro" id="IPR050722">
    <property type="entry name" value="Pyruvate:ferred/Flavod_OxRd"/>
</dbReference>
<dbReference type="Pfam" id="PF01855">
    <property type="entry name" value="POR_N"/>
    <property type="match status" value="1"/>
</dbReference>
<comment type="caution">
    <text evidence="4">The sequence shown here is derived from an EMBL/GenBank/DDBJ whole genome shotgun (WGS) entry which is preliminary data.</text>
</comment>
<dbReference type="GO" id="GO:0016491">
    <property type="term" value="F:oxidoreductase activity"/>
    <property type="evidence" value="ECO:0007669"/>
    <property type="project" value="UniProtKB-KW"/>
</dbReference>
<feature type="domain" description="Pyruvate flavodoxin/ferredoxin oxidoreductase pyrimidine binding" evidence="2">
    <location>
        <begin position="4"/>
        <end position="113"/>
    </location>
</feature>
<dbReference type="SUPFAM" id="SSF52922">
    <property type="entry name" value="TK C-terminal domain-like"/>
    <property type="match status" value="1"/>
</dbReference>
<evidence type="ECO:0000259" key="2">
    <source>
        <dbReference type="Pfam" id="PF01855"/>
    </source>
</evidence>
<dbReference type="Gene3D" id="3.40.50.920">
    <property type="match status" value="1"/>
</dbReference>
<reference evidence="4" key="1">
    <citation type="journal article" date="2014" name="Front. Microbiol.">
        <title>High frequency of phylogenetically diverse reductive dehalogenase-homologous genes in deep subseafloor sedimentary metagenomes.</title>
        <authorList>
            <person name="Kawai M."/>
            <person name="Futagami T."/>
            <person name="Toyoda A."/>
            <person name="Takaki Y."/>
            <person name="Nishi S."/>
            <person name="Hori S."/>
            <person name="Arai W."/>
            <person name="Tsubouchi T."/>
            <person name="Morono Y."/>
            <person name="Uchiyama I."/>
            <person name="Ito T."/>
            <person name="Fujiyama A."/>
            <person name="Inagaki F."/>
            <person name="Takami H."/>
        </authorList>
    </citation>
    <scope>NUCLEOTIDE SEQUENCE</scope>
    <source>
        <strain evidence="4">Expedition CK06-06</strain>
    </source>
</reference>
<keyword evidence="1" id="KW-0560">Oxidoreductase</keyword>
<evidence type="ECO:0000256" key="1">
    <source>
        <dbReference type="ARBA" id="ARBA00023002"/>
    </source>
</evidence>
<dbReference type="InterPro" id="IPR029061">
    <property type="entry name" value="THDP-binding"/>
</dbReference>
<feature type="domain" description="Pyruvate:ferredoxin oxidoreductase core" evidence="3">
    <location>
        <begin position="137"/>
        <end position="238"/>
    </location>
</feature>
<dbReference type="InterPro" id="IPR033412">
    <property type="entry name" value="PFOR_II"/>
</dbReference>
<dbReference type="PANTHER" id="PTHR32154">
    <property type="entry name" value="PYRUVATE-FLAVODOXIN OXIDOREDUCTASE-RELATED"/>
    <property type="match status" value="1"/>
</dbReference>
<organism evidence="4">
    <name type="scientific">marine sediment metagenome</name>
    <dbReference type="NCBI Taxonomy" id="412755"/>
    <lineage>
        <taxon>unclassified sequences</taxon>
        <taxon>metagenomes</taxon>
        <taxon>ecological metagenomes</taxon>
    </lineage>
</organism>
<accession>X1H1W7</accession>
<dbReference type="SUPFAM" id="SSF52518">
    <property type="entry name" value="Thiamin diphosphate-binding fold (THDP-binding)"/>
    <property type="match status" value="1"/>
</dbReference>
<protein>
    <recommendedName>
        <fullName evidence="5">Pyruvate:ferredoxin oxidoreductase core domain-containing protein</fullName>
    </recommendedName>
</protein>
<dbReference type="EMBL" id="BARU01031749">
    <property type="protein sequence ID" value="GAH63417.1"/>
    <property type="molecule type" value="Genomic_DNA"/>
</dbReference>
<dbReference type="AlphaFoldDB" id="X1H1W7"/>
<evidence type="ECO:0000259" key="3">
    <source>
        <dbReference type="Pfam" id="PF17147"/>
    </source>
</evidence>
<dbReference type="GO" id="GO:0006979">
    <property type="term" value="P:response to oxidative stress"/>
    <property type="evidence" value="ECO:0007669"/>
    <property type="project" value="TreeGrafter"/>
</dbReference>
<evidence type="ECO:0008006" key="5">
    <source>
        <dbReference type="Google" id="ProtNLM"/>
    </source>
</evidence>
<proteinExistence type="predicted"/>
<feature type="non-terminal residue" evidence="4">
    <location>
        <position position="243"/>
    </location>
</feature>
<dbReference type="Pfam" id="PF17147">
    <property type="entry name" value="PFOR_II"/>
    <property type="match status" value="1"/>
</dbReference>
<name>X1H1W7_9ZZZZ</name>
<dbReference type="PANTHER" id="PTHR32154:SF0">
    <property type="entry name" value="PYRUVATE-FLAVODOXIN OXIDOREDUCTASE-RELATED"/>
    <property type="match status" value="1"/>
</dbReference>
<dbReference type="InterPro" id="IPR002880">
    <property type="entry name" value="Pyrv_Fd/Flavodoxin_OxRdtase_N"/>
</dbReference>
<gene>
    <name evidence="4" type="ORF">S03H2_50175</name>
</gene>
<dbReference type="Gene3D" id="3.40.50.970">
    <property type="match status" value="1"/>
</dbReference>